<gene>
    <name evidence="2" type="ORF">T11_12516</name>
</gene>
<keyword evidence="1" id="KW-0812">Transmembrane</keyword>
<evidence type="ECO:0000313" key="3">
    <source>
        <dbReference type="Proteomes" id="UP000055024"/>
    </source>
</evidence>
<keyword evidence="3" id="KW-1185">Reference proteome</keyword>
<dbReference type="Proteomes" id="UP000055024">
    <property type="component" value="Unassembled WGS sequence"/>
</dbReference>
<evidence type="ECO:0000313" key="2">
    <source>
        <dbReference type="EMBL" id="KRZ10570.1"/>
    </source>
</evidence>
<accession>A0A0V1HJ24</accession>
<reference evidence="2 3" key="1">
    <citation type="submission" date="2015-01" db="EMBL/GenBank/DDBJ databases">
        <title>Evolution of Trichinella species and genotypes.</title>
        <authorList>
            <person name="Korhonen P.K."/>
            <person name="Edoardo P."/>
            <person name="Giuseppe L.R."/>
            <person name="Gasser R.B."/>
        </authorList>
    </citation>
    <scope>NUCLEOTIDE SEQUENCE [LARGE SCALE GENOMIC DNA]</scope>
    <source>
        <strain evidence="2">ISS1029</strain>
    </source>
</reference>
<dbReference type="AlphaFoldDB" id="A0A0V1HJ24"/>
<feature type="non-terminal residue" evidence="2">
    <location>
        <position position="1"/>
    </location>
</feature>
<protein>
    <submittedName>
        <fullName evidence="2">Uncharacterized protein</fullName>
    </submittedName>
</protein>
<dbReference type="EMBL" id="JYDP01000058">
    <property type="protein sequence ID" value="KRZ10570.1"/>
    <property type="molecule type" value="Genomic_DNA"/>
</dbReference>
<feature type="non-terminal residue" evidence="2">
    <location>
        <position position="91"/>
    </location>
</feature>
<sequence>LSTMVQQTVVIRQSTARKHEASYPWRTVMKRSITKETALRYLLFGHFWCITSTNAMLMLDKKYYRSQAVGHFYGSTYISAYILHHQRTYCQ</sequence>
<evidence type="ECO:0000256" key="1">
    <source>
        <dbReference type="SAM" id="Phobius"/>
    </source>
</evidence>
<keyword evidence="1" id="KW-1133">Transmembrane helix</keyword>
<keyword evidence="1" id="KW-0472">Membrane</keyword>
<organism evidence="2 3">
    <name type="scientific">Trichinella zimbabwensis</name>
    <dbReference type="NCBI Taxonomy" id="268475"/>
    <lineage>
        <taxon>Eukaryota</taxon>
        <taxon>Metazoa</taxon>
        <taxon>Ecdysozoa</taxon>
        <taxon>Nematoda</taxon>
        <taxon>Enoplea</taxon>
        <taxon>Dorylaimia</taxon>
        <taxon>Trichinellida</taxon>
        <taxon>Trichinellidae</taxon>
        <taxon>Trichinella</taxon>
    </lineage>
</organism>
<comment type="caution">
    <text evidence="2">The sequence shown here is derived from an EMBL/GenBank/DDBJ whole genome shotgun (WGS) entry which is preliminary data.</text>
</comment>
<proteinExistence type="predicted"/>
<feature type="transmembrane region" description="Helical" evidence="1">
    <location>
        <begin position="38"/>
        <end position="59"/>
    </location>
</feature>
<name>A0A0V1HJ24_9BILA</name>
<dbReference type="OrthoDB" id="10617544at2759"/>